<dbReference type="Pfam" id="PF19353">
    <property type="entry name" value="DUF5930"/>
    <property type="match status" value="1"/>
</dbReference>
<dbReference type="PANTHER" id="PTHR21666">
    <property type="entry name" value="PEPTIDASE-RELATED"/>
    <property type="match status" value="1"/>
</dbReference>
<dbReference type="Gene3D" id="2.70.70.10">
    <property type="entry name" value="Glucose Permease (Domain IIA)"/>
    <property type="match status" value="1"/>
</dbReference>
<protein>
    <submittedName>
        <fullName evidence="11">Peptidoglycan DD-metalloendopeptidase family protein</fullName>
    </submittedName>
</protein>
<keyword evidence="8" id="KW-0472">Membrane</keyword>
<keyword evidence="4" id="KW-0378">Hydrolase</keyword>
<accession>A0ABU8XXK7</accession>
<organism evidence="11 12">
    <name type="scientific">Benzoatithermus flavus</name>
    <dbReference type="NCBI Taxonomy" id="3108223"/>
    <lineage>
        <taxon>Bacteria</taxon>
        <taxon>Pseudomonadati</taxon>
        <taxon>Pseudomonadota</taxon>
        <taxon>Alphaproteobacteria</taxon>
        <taxon>Geminicoccales</taxon>
        <taxon>Geminicoccaceae</taxon>
        <taxon>Benzoatithermus</taxon>
    </lineage>
</organism>
<comment type="cofactor">
    <cofactor evidence="1">
        <name>Zn(2+)</name>
        <dbReference type="ChEBI" id="CHEBI:29105"/>
    </cofactor>
</comment>
<sequence>MPFGRMLRERHLYLRSGSEYRSIVLRPGHQLLGICLSTLVLAGLVLLAVDHLATRGTLARQAEEIALLQRTLDERRESGDAEARRLRGIVSDLETINEQQRETIAHLSELQETLRHELDATRAEVAAVAQERDATRKGLEALHQGAREQEVLASNLAAEKASLAAQVAALEARLATVTSERDLARKSEKGMRWRVGMLETRLDELRSSTSNETARLRAWIVNHVSALENVLERSGVDVDRMIQRVGSPMSAGQGGPLVPALAKDPPLPVIPSQPGLTGDLSRLQRLHRLLLSIPFAAPMAQYRLNSGFGVRQDPFTGKSAMHEGLDFGGEENARALATNPGRVVEAGPAGAYGNMVEIDHGMGVHTRYAHLKKILVRVGERVDFHEPVGIMGSTGRSTGEHLHYEIRIDGQPLDPANFLEAGRRLRHVLEG</sequence>
<dbReference type="PANTHER" id="PTHR21666:SF288">
    <property type="entry name" value="CELL DIVISION PROTEIN YTFB"/>
    <property type="match status" value="1"/>
</dbReference>
<dbReference type="SUPFAM" id="SSF51261">
    <property type="entry name" value="Duplicated hybrid motif"/>
    <property type="match status" value="1"/>
</dbReference>
<evidence type="ECO:0000256" key="3">
    <source>
        <dbReference type="ARBA" id="ARBA00022723"/>
    </source>
</evidence>
<keyword evidence="7" id="KW-0175">Coiled coil</keyword>
<name>A0ABU8XXK7_9PROT</name>
<dbReference type="InterPro" id="IPR045974">
    <property type="entry name" value="DUF5930"/>
</dbReference>
<evidence type="ECO:0000259" key="10">
    <source>
        <dbReference type="Pfam" id="PF19353"/>
    </source>
</evidence>
<reference evidence="11 12" key="1">
    <citation type="submission" date="2024-01" db="EMBL/GenBank/DDBJ databases">
        <title>Multi-omics insights into the function and evolution of sodium benzoate biodegradation pathways in Benzoatithermus flavus gen. nov., sp. nov. from hot spring.</title>
        <authorList>
            <person name="Hu C.-J."/>
            <person name="Li W.-J."/>
        </authorList>
    </citation>
    <scope>NUCLEOTIDE SEQUENCE [LARGE SCALE GENOMIC DNA]</scope>
    <source>
        <strain evidence="11 12">SYSU G07066</strain>
    </source>
</reference>
<evidence type="ECO:0000256" key="5">
    <source>
        <dbReference type="ARBA" id="ARBA00022833"/>
    </source>
</evidence>
<feature type="domain" description="DUF5930" evidence="10">
    <location>
        <begin position="4"/>
        <end position="260"/>
    </location>
</feature>
<keyword evidence="8" id="KW-0812">Transmembrane</keyword>
<evidence type="ECO:0000256" key="6">
    <source>
        <dbReference type="ARBA" id="ARBA00023049"/>
    </source>
</evidence>
<evidence type="ECO:0000313" key="12">
    <source>
        <dbReference type="Proteomes" id="UP001375743"/>
    </source>
</evidence>
<keyword evidence="5" id="KW-0862">Zinc</keyword>
<evidence type="ECO:0000256" key="1">
    <source>
        <dbReference type="ARBA" id="ARBA00001947"/>
    </source>
</evidence>
<keyword evidence="8" id="KW-1133">Transmembrane helix</keyword>
<dbReference type="CDD" id="cd12797">
    <property type="entry name" value="M23_peptidase"/>
    <property type="match status" value="1"/>
</dbReference>
<dbReference type="InterPro" id="IPR011055">
    <property type="entry name" value="Dup_hybrid_motif"/>
</dbReference>
<evidence type="ECO:0000313" key="11">
    <source>
        <dbReference type="EMBL" id="MEK0085079.1"/>
    </source>
</evidence>
<evidence type="ECO:0000256" key="4">
    <source>
        <dbReference type="ARBA" id="ARBA00022801"/>
    </source>
</evidence>
<comment type="caution">
    <text evidence="11">The sequence shown here is derived from an EMBL/GenBank/DDBJ whole genome shotgun (WGS) entry which is preliminary data.</text>
</comment>
<evidence type="ECO:0000259" key="9">
    <source>
        <dbReference type="Pfam" id="PF01551"/>
    </source>
</evidence>
<dbReference type="InterPro" id="IPR050570">
    <property type="entry name" value="Cell_wall_metabolism_enzyme"/>
</dbReference>
<evidence type="ECO:0000256" key="2">
    <source>
        <dbReference type="ARBA" id="ARBA00022670"/>
    </source>
</evidence>
<dbReference type="Pfam" id="PF01551">
    <property type="entry name" value="Peptidase_M23"/>
    <property type="match status" value="1"/>
</dbReference>
<gene>
    <name evidence="11" type="ORF">U1T56_18150</name>
</gene>
<proteinExistence type="predicted"/>
<dbReference type="Proteomes" id="UP001375743">
    <property type="component" value="Unassembled WGS sequence"/>
</dbReference>
<keyword evidence="12" id="KW-1185">Reference proteome</keyword>
<feature type="transmembrane region" description="Helical" evidence="8">
    <location>
        <begin position="31"/>
        <end position="49"/>
    </location>
</feature>
<keyword evidence="6" id="KW-0482">Metalloprotease</keyword>
<evidence type="ECO:0000256" key="7">
    <source>
        <dbReference type="SAM" id="Coils"/>
    </source>
</evidence>
<keyword evidence="2" id="KW-0645">Protease</keyword>
<dbReference type="EMBL" id="JBBLZC010000021">
    <property type="protein sequence ID" value="MEK0085079.1"/>
    <property type="molecule type" value="Genomic_DNA"/>
</dbReference>
<feature type="domain" description="M23ase beta-sheet core" evidence="9">
    <location>
        <begin position="321"/>
        <end position="415"/>
    </location>
</feature>
<dbReference type="InterPro" id="IPR016047">
    <property type="entry name" value="M23ase_b-sheet_dom"/>
</dbReference>
<keyword evidence="3" id="KW-0479">Metal-binding</keyword>
<evidence type="ECO:0000256" key="8">
    <source>
        <dbReference type="SAM" id="Phobius"/>
    </source>
</evidence>
<feature type="coiled-coil region" evidence="7">
    <location>
        <begin position="104"/>
        <end position="180"/>
    </location>
</feature>